<feature type="transmembrane region" description="Helical" evidence="27">
    <location>
        <begin position="662"/>
        <end position="679"/>
    </location>
</feature>
<dbReference type="FunFam" id="1.20.1250.20:FF:000067">
    <property type="entry name" value="sialin isoform X2"/>
    <property type="match status" value="1"/>
</dbReference>
<keyword evidence="11 27" id="KW-0472">Membrane</keyword>
<evidence type="ECO:0000256" key="26">
    <source>
        <dbReference type="SAM" id="MobiDB-lite"/>
    </source>
</evidence>
<evidence type="ECO:0000256" key="17">
    <source>
        <dbReference type="ARBA" id="ARBA00050625"/>
    </source>
</evidence>
<evidence type="ECO:0000256" key="2">
    <source>
        <dbReference type="ARBA" id="ARBA00004554"/>
    </source>
</evidence>
<dbReference type="Pfam" id="PF07690">
    <property type="entry name" value="MFS_1"/>
    <property type="match status" value="2"/>
</dbReference>
<keyword evidence="13" id="KW-0458">Lysosome</keyword>
<feature type="transmembrane region" description="Helical" evidence="27">
    <location>
        <begin position="202"/>
        <end position="225"/>
    </location>
</feature>
<feature type="transmembrane region" description="Helical" evidence="27">
    <location>
        <begin position="43"/>
        <end position="72"/>
    </location>
</feature>
<evidence type="ECO:0000256" key="3">
    <source>
        <dbReference type="ARBA" id="ARBA00004638"/>
    </source>
</evidence>
<feature type="transmembrane region" description="Helical" evidence="27">
    <location>
        <begin position="141"/>
        <end position="161"/>
    </location>
</feature>
<comment type="function">
    <text evidence="21">Receptor for CM101, a polysaccharide produced by group B Streptococcus with antipathoangiogenic properties.</text>
</comment>
<feature type="transmembrane region" description="Helical" evidence="27">
    <location>
        <begin position="553"/>
        <end position="573"/>
    </location>
</feature>
<evidence type="ECO:0000256" key="20">
    <source>
        <dbReference type="ARBA" id="ARBA00051612"/>
    </source>
</evidence>
<dbReference type="InterPro" id="IPR011701">
    <property type="entry name" value="MFS"/>
</dbReference>
<evidence type="ECO:0000256" key="16">
    <source>
        <dbReference type="ARBA" id="ARBA00050554"/>
    </source>
</evidence>
<evidence type="ECO:0000256" key="9">
    <source>
        <dbReference type="ARBA" id="ARBA00022989"/>
    </source>
</evidence>
<sequence>MESHDGNLRSDSSSEKRSILPPAEESHDVCPRQWALSRFPKRYIVAIMAFLGFCNIYSLRANLSVAIVAMVAKKGENVTAEYQGDFIVYIPNLNTLFHTGDFPTFDWSTKQEGLVLSSFFYGYIFTQLPGGYLANRIGGKYLFGGGIFMTALLTVLTPLFAKGGVGLIVAIRVLEGLCEGVTYPSILAVWAKWAPPLERTKLATIAFSGSYIGTVISMLLSGYMLESGLGWPSIFYLFDNLTQKIEANNTCNSNVTQSVNDTVSSISSILYNAAFLSNTNKTPGKTKRSKRRKIKKPYYDNECESKYRSLKSLTRKLCTEPWNDSLRHKVLYNKKELNKLIRKKYRQFRHKMIKQIIDSNNSCPNDFWKTIKKLKKENFKDPSSNIQPKEWFKYFNKLMNTDYDKNVCNDKKEYTTFKDCNTCTKMLNSFITTEEVVIAAKSLKNNKASGSDCGIALLWCVCWGYFIAESPSSHPTITSVEVEYIQANIGYTEEQTKDILPPWTDIFKSPAVWAIVAAHFAENWGFYTWLTELPSFMRHGLNFRIDKAGFVAAFPYLVMGLVVMSSGFLADYLRGRALVSTTAIRKLFTCGAGYTMTPVAACVCLTLAVGLGGFAWGGFSVNHLDIAPQGRSDQLELKVTFQVHNLGPDEQSNRCWTMADSFYIAAAIYLLGAVFYGIFATGNRQKWAEVPTGYLSQIDVDIDKDL</sequence>
<keyword evidence="12" id="KW-0325">Glycoprotein</keyword>
<evidence type="ECO:0000256" key="11">
    <source>
        <dbReference type="ARBA" id="ARBA00023136"/>
    </source>
</evidence>
<evidence type="ECO:0000256" key="1">
    <source>
        <dbReference type="ARBA" id="ARBA00004432"/>
    </source>
</evidence>
<keyword evidence="8" id="KW-0769">Symport</keyword>
<accession>A0A8S3UEL9</accession>
<evidence type="ECO:0000256" key="21">
    <source>
        <dbReference type="ARBA" id="ARBA00056891"/>
    </source>
</evidence>
<dbReference type="GO" id="GO:0005765">
    <property type="term" value="C:lysosomal membrane"/>
    <property type="evidence" value="ECO:0007669"/>
    <property type="project" value="UniProtKB-SubCell"/>
</dbReference>
<evidence type="ECO:0000256" key="13">
    <source>
        <dbReference type="ARBA" id="ARBA00023228"/>
    </source>
</evidence>
<dbReference type="EMBL" id="CAJPWZ010002731">
    <property type="protein sequence ID" value="CAG2244329.1"/>
    <property type="molecule type" value="Genomic_DNA"/>
</dbReference>
<keyword evidence="7 27" id="KW-0812">Transmembrane</keyword>
<evidence type="ECO:0000313" key="29">
    <source>
        <dbReference type="Proteomes" id="UP000683360"/>
    </source>
</evidence>
<dbReference type="GO" id="GO:0030672">
    <property type="term" value="C:synaptic vesicle membrane"/>
    <property type="evidence" value="ECO:0007669"/>
    <property type="project" value="UniProtKB-SubCell"/>
</dbReference>
<feature type="transmembrane region" description="Helical" evidence="27">
    <location>
        <begin position="114"/>
        <end position="134"/>
    </location>
</feature>
<comment type="catalytic activity">
    <reaction evidence="16">
        <text>L-aspartate(out) = L-aspartate(in)</text>
        <dbReference type="Rhea" id="RHEA:66332"/>
        <dbReference type="ChEBI" id="CHEBI:29991"/>
    </reaction>
    <physiologicalReaction direction="left-to-right" evidence="16">
        <dbReference type="Rhea" id="RHEA:66333"/>
    </physiologicalReaction>
</comment>
<keyword evidence="5" id="KW-0813">Transport</keyword>
<dbReference type="GO" id="GO:0015293">
    <property type="term" value="F:symporter activity"/>
    <property type="evidence" value="ECO:0007669"/>
    <property type="project" value="UniProtKB-KW"/>
</dbReference>
<reference evidence="28" key="1">
    <citation type="submission" date="2021-03" db="EMBL/GenBank/DDBJ databases">
        <authorList>
            <person name="Bekaert M."/>
        </authorList>
    </citation>
    <scope>NUCLEOTIDE SEQUENCE</scope>
</reference>
<evidence type="ECO:0000256" key="24">
    <source>
        <dbReference type="ARBA" id="ARBA00081195"/>
    </source>
</evidence>
<gene>
    <name evidence="28" type="ORF">MEDL_56362</name>
</gene>
<evidence type="ECO:0000256" key="12">
    <source>
        <dbReference type="ARBA" id="ARBA00023180"/>
    </source>
</evidence>
<dbReference type="GO" id="GO:0016323">
    <property type="term" value="C:basolateral plasma membrane"/>
    <property type="evidence" value="ECO:0007669"/>
    <property type="project" value="UniProtKB-SubCell"/>
</dbReference>
<comment type="catalytic activity">
    <reaction evidence="19">
        <text>L-glutamate(out) = L-glutamate(in)</text>
        <dbReference type="Rhea" id="RHEA:66336"/>
        <dbReference type="ChEBI" id="CHEBI:29985"/>
    </reaction>
    <physiologicalReaction direction="left-to-right" evidence="19">
        <dbReference type="Rhea" id="RHEA:66337"/>
    </physiologicalReaction>
</comment>
<comment type="caution">
    <text evidence="28">The sequence shown here is derived from an EMBL/GenBank/DDBJ whole genome shotgun (WGS) entry which is preliminary data.</text>
</comment>
<keyword evidence="6" id="KW-1003">Cell membrane</keyword>
<dbReference type="OrthoDB" id="2985014at2759"/>
<comment type="catalytic activity">
    <reaction evidence="17">
        <text>N-acetylneuraminate(in) + H(+)(in) = N-acetylneuraminate(out) + H(+)(out)</text>
        <dbReference type="Rhea" id="RHEA:28987"/>
        <dbReference type="ChEBI" id="CHEBI:15378"/>
        <dbReference type="ChEBI" id="CHEBI:35418"/>
    </reaction>
    <physiologicalReaction direction="right-to-left" evidence="17">
        <dbReference type="Rhea" id="RHEA:28989"/>
    </physiologicalReaction>
</comment>
<name>A0A8S3UEL9_MYTED</name>
<proteinExistence type="predicted"/>
<dbReference type="GO" id="GO:0006820">
    <property type="term" value="P:monoatomic anion transport"/>
    <property type="evidence" value="ECO:0007669"/>
    <property type="project" value="TreeGrafter"/>
</dbReference>
<evidence type="ECO:0000256" key="19">
    <source>
        <dbReference type="ARBA" id="ARBA00051447"/>
    </source>
</evidence>
<dbReference type="FunFam" id="1.20.1250.20:FF:000003">
    <property type="entry name" value="Solute carrier family 17 member 3"/>
    <property type="match status" value="1"/>
</dbReference>
<comment type="catalytic activity">
    <reaction evidence="20">
        <text>D-glucuronate(out) + H(+)(out) = D-glucuronate(in) + H(+)(in)</text>
        <dbReference type="Rhea" id="RHEA:72591"/>
        <dbReference type="ChEBI" id="CHEBI:15378"/>
        <dbReference type="ChEBI" id="CHEBI:58720"/>
    </reaction>
    <physiologicalReaction direction="left-to-right" evidence="20">
        <dbReference type="Rhea" id="RHEA:72592"/>
    </physiologicalReaction>
</comment>
<evidence type="ECO:0000313" key="28">
    <source>
        <dbReference type="EMBL" id="CAG2244329.1"/>
    </source>
</evidence>
<evidence type="ECO:0000256" key="14">
    <source>
        <dbReference type="ARBA" id="ARBA00023329"/>
    </source>
</evidence>
<evidence type="ECO:0000256" key="22">
    <source>
        <dbReference type="ARBA" id="ARBA00069713"/>
    </source>
</evidence>
<dbReference type="Gene3D" id="1.20.1250.20">
    <property type="entry name" value="MFS general substrate transporter like domains"/>
    <property type="match status" value="2"/>
</dbReference>
<feature type="region of interest" description="Disordered" evidence="26">
    <location>
        <begin position="1"/>
        <end position="24"/>
    </location>
</feature>
<evidence type="ECO:0000256" key="6">
    <source>
        <dbReference type="ARBA" id="ARBA00022475"/>
    </source>
</evidence>
<feature type="transmembrane region" description="Helical" evidence="27">
    <location>
        <begin position="594"/>
        <end position="616"/>
    </location>
</feature>
<feature type="transmembrane region" description="Helical" evidence="27">
    <location>
        <begin position="167"/>
        <end position="190"/>
    </location>
</feature>
<evidence type="ECO:0000256" key="4">
    <source>
        <dbReference type="ARBA" id="ARBA00004656"/>
    </source>
</evidence>
<evidence type="ECO:0000256" key="18">
    <source>
        <dbReference type="ARBA" id="ARBA00051403"/>
    </source>
</evidence>
<comment type="subcellular location">
    <subcellularLocation>
        <location evidence="2">Basolateral cell membrane</location>
        <topology evidence="2">Multi-pass membrane protein</topology>
    </subcellularLocation>
    <subcellularLocation>
        <location evidence="3">Cytoplasmic vesicle</location>
        <location evidence="3">Secretory vesicle membrane</location>
        <topology evidence="3">Multi-pass membrane protein</topology>
    </subcellularLocation>
    <subcellularLocation>
        <location evidence="1">Cytoplasmic vesicle</location>
        <location evidence="1">Secretory vesicle</location>
        <location evidence="1">Synaptic vesicle membrane</location>
    </subcellularLocation>
    <subcellularLocation>
        <location evidence="4">Lysosome membrane</location>
    </subcellularLocation>
</comment>
<keyword evidence="29" id="KW-1185">Reference proteome</keyword>
<dbReference type="AlphaFoldDB" id="A0A8S3UEL9"/>
<dbReference type="InterPro" id="IPR050382">
    <property type="entry name" value="MFS_Na/Anion_cotransporter"/>
</dbReference>
<evidence type="ECO:0000256" key="7">
    <source>
        <dbReference type="ARBA" id="ARBA00022692"/>
    </source>
</evidence>
<keyword evidence="14" id="KW-0968">Cytoplasmic vesicle</keyword>
<evidence type="ECO:0000256" key="15">
    <source>
        <dbReference type="ARBA" id="ARBA00050101"/>
    </source>
</evidence>
<evidence type="ECO:0000256" key="25">
    <source>
        <dbReference type="ARBA" id="ARBA00081925"/>
    </source>
</evidence>
<dbReference type="GO" id="GO:0046942">
    <property type="term" value="P:carboxylic acid transport"/>
    <property type="evidence" value="ECO:0007669"/>
    <property type="project" value="UniProtKB-ARBA"/>
</dbReference>
<keyword evidence="10" id="KW-0770">Synapse</keyword>
<comment type="catalytic activity">
    <reaction evidence="18">
        <text>N-acetyl-L-aspartyl-L-glutamate(out) = N-acetyl-L-aspartyl-L-glutamate(in)</text>
        <dbReference type="Rhea" id="RHEA:72599"/>
        <dbReference type="ChEBI" id="CHEBI:76931"/>
    </reaction>
    <physiologicalReaction direction="left-to-right" evidence="18">
        <dbReference type="Rhea" id="RHEA:72600"/>
    </physiologicalReaction>
</comment>
<evidence type="ECO:0000256" key="5">
    <source>
        <dbReference type="ARBA" id="ARBA00022448"/>
    </source>
</evidence>
<protein>
    <recommendedName>
        <fullName evidence="22">Sialin</fullName>
    </recommendedName>
    <alternativeName>
        <fullName evidence="25">H(+)/nitrate cotransporter</fullName>
    </alternativeName>
    <alternativeName>
        <fullName evidence="23">H(+)/sialic acid cotransporter</fullName>
    </alternativeName>
    <alternativeName>
        <fullName evidence="24">Vesicular excitatory amino acid transporter</fullName>
    </alternativeName>
</protein>
<dbReference type="PANTHER" id="PTHR11662">
    <property type="entry name" value="SOLUTE CARRIER FAMILY 17"/>
    <property type="match status" value="1"/>
</dbReference>
<evidence type="ECO:0000256" key="8">
    <source>
        <dbReference type="ARBA" id="ARBA00022847"/>
    </source>
</evidence>
<comment type="catalytic activity">
    <reaction evidence="15">
        <text>2 nitrate(out) + H(+)(out) = 2 nitrate(in) + H(+)(in)</text>
        <dbReference type="Rhea" id="RHEA:71539"/>
        <dbReference type="ChEBI" id="CHEBI:15378"/>
        <dbReference type="ChEBI" id="CHEBI:17632"/>
    </reaction>
    <physiologicalReaction direction="left-to-right" evidence="15">
        <dbReference type="Rhea" id="RHEA:71540"/>
    </physiologicalReaction>
</comment>
<dbReference type="SUPFAM" id="SSF103473">
    <property type="entry name" value="MFS general substrate transporter"/>
    <property type="match status" value="2"/>
</dbReference>
<dbReference type="InterPro" id="IPR036259">
    <property type="entry name" value="MFS_trans_sf"/>
</dbReference>
<organism evidence="28 29">
    <name type="scientific">Mytilus edulis</name>
    <name type="common">Blue mussel</name>
    <dbReference type="NCBI Taxonomy" id="6550"/>
    <lineage>
        <taxon>Eukaryota</taxon>
        <taxon>Metazoa</taxon>
        <taxon>Spiralia</taxon>
        <taxon>Lophotrochozoa</taxon>
        <taxon>Mollusca</taxon>
        <taxon>Bivalvia</taxon>
        <taxon>Autobranchia</taxon>
        <taxon>Pteriomorphia</taxon>
        <taxon>Mytilida</taxon>
        <taxon>Mytiloidea</taxon>
        <taxon>Mytilidae</taxon>
        <taxon>Mytilinae</taxon>
        <taxon>Mytilus</taxon>
    </lineage>
</organism>
<evidence type="ECO:0000256" key="10">
    <source>
        <dbReference type="ARBA" id="ARBA00023018"/>
    </source>
</evidence>
<keyword evidence="9 27" id="KW-1133">Transmembrane helix</keyword>
<dbReference type="PANTHER" id="PTHR11662:SF455">
    <property type="entry name" value="GH23975P"/>
    <property type="match status" value="1"/>
</dbReference>
<evidence type="ECO:0000256" key="27">
    <source>
        <dbReference type="SAM" id="Phobius"/>
    </source>
</evidence>
<dbReference type="Proteomes" id="UP000683360">
    <property type="component" value="Unassembled WGS sequence"/>
</dbReference>
<evidence type="ECO:0000256" key="23">
    <source>
        <dbReference type="ARBA" id="ARBA00080244"/>
    </source>
</evidence>